<feature type="transmembrane region" description="Helical" evidence="1">
    <location>
        <begin position="254"/>
        <end position="278"/>
    </location>
</feature>
<accession>A0A8B6GIK7</accession>
<dbReference type="OrthoDB" id="10549173at2759"/>
<keyword evidence="1" id="KW-0472">Membrane</keyword>
<comment type="caution">
    <text evidence="2">The sequence shown here is derived from an EMBL/GenBank/DDBJ whole genome shotgun (WGS) entry which is preliminary data.</text>
</comment>
<proteinExistence type="predicted"/>
<dbReference type="AlphaFoldDB" id="A0A8B6GIK7"/>
<evidence type="ECO:0000256" key="1">
    <source>
        <dbReference type="SAM" id="Phobius"/>
    </source>
</evidence>
<name>A0A8B6GIK7_MYTGA</name>
<keyword evidence="3" id="KW-1185">Reference proteome</keyword>
<keyword evidence="1" id="KW-1133">Transmembrane helix</keyword>
<gene>
    <name evidence="2" type="ORF">MGAL_10B009735</name>
</gene>
<organism evidence="2 3">
    <name type="scientific">Mytilus galloprovincialis</name>
    <name type="common">Mediterranean mussel</name>
    <dbReference type="NCBI Taxonomy" id="29158"/>
    <lineage>
        <taxon>Eukaryota</taxon>
        <taxon>Metazoa</taxon>
        <taxon>Spiralia</taxon>
        <taxon>Lophotrochozoa</taxon>
        <taxon>Mollusca</taxon>
        <taxon>Bivalvia</taxon>
        <taxon>Autobranchia</taxon>
        <taxon>Pteriomorphia</taxon>
        <taxon>Mytilida</taxon>
        <taxon>Mytiloidea</taxon>
        <taxon>Mytilidae</taxon>
        <taxon>Mytilinae</taxon>
        <taxon>Mytilus</taxon>
    </lineage>
</organism>
<keyword evidence="1" id="KW-0812">Transmembrane</keyword>
<reference evidence="2" key="1">
    <citation type="submission" date="2018-11" db="EMBL/GenBank/DDBJ databases">
        <authorList>
            <person name="Alioto T."/>
            <person name="Alioto T."/>
        </authorList>
    </citation>
    <scope>NUCLEOTIDE SEQUENCE</scope>
</reference>
<dbReference type="Proteomes" id="UP000596742">
    <property type="component" value="Unassembled WGS sequence"/>
</dbReference>
<evidence type="ECO:0000313" key="2">
    <source>
        <dbReference type="EMBL" id="VDI64445.1"/>
    </source>
</evidence>
<dbReference type="EMBL" id="UYJE01008504">
    <property type="protein sequence ID" value="VDI64445.1"/>
    <property type="molecule type" value="Genomic_DNA"/>
</dbReference>
<sequence>MTSPQEQTSTIAVTTFYETLSTINATISTGSEKKENRTNAEISTGYFSDRNHTWKEAKGHCKIIGLLDKIQVQDSEERLGWVDASAEYSPWVEYTMNVSRQVHIGNCLSVTSFKGQLVFQASPCGTKFKPLCSEQNTRPIYNNVLANDWVNSSSLCSSYGLASYDMIKQLKHLREGNFWLGTIRRPIIHRSAEADPEYCIAVIIPPDDYQVLRYIKPCTEKLPALCDCVTDMPSSNKNTCNTPPETGEHTIKSIVQIAIISTAVVAVALIIAVIVLYVRSARHPTLASCNEVIYENTPNNTTINQTTDNTCDQMHYQSLSQNRIPIESNYTPLQSAGVDVTRTTDKHGHNVIDESVEHFLVEEDYQEIEDVST</sequence>
<evidence type="ECO:0000313" key="3">
    <source>
        <dbReference type="Proteomes" id="UP000596742"/>
    </source>
</evidence>
<protein>
    <recommendedName>
        <fullName evidence="4">C-type lectin domain-containing protein</fullName>
    </recommendedName>
</protein>
<evidence type="ECO:0008006" key="4">
    <source>
        <dbReference type="Google" id="ProtNLM"/>
    </source>
</evidence>